<organism evidence="1">
    <name type="scientific">Spironucleus salmonicida</name>
    <dbReference type="NCBI Taxonomy" id="348837"/>
    <lineage>
        <taxon>Eukaryota</taxon>
        <taxon>Metamonada</taxon>
        <taxon>Diplomonadida</taxon>
        <taxon>Hexamitidae</taxon>
        <taxon>Hexamitinae</taxon>
        <taxon>Spironucleus</taxon>
    </lineage>
</organism>
<reference evidence="2" key="2">
    <citation type="submission" date="2020-12" db="EMBL/GenBank/DDBJ databases">
        <title>New Spironucleus salmonicida genome in near-complete chromosomes.</title>
        <authorList>
            <person name="Xu F."/>
            <person name="Kurt Z."/>
            <person name="Jimenez-Gonzalez A."/>
            <person name="Astvaldsson A."/>
            <person name="Andersson J.O."/>
            <person name="Svard S.G."/>
        </authorList>
    </citation>
    <scope>NUCLEOTIDE SEQUENCE</scope>
    <source>
        <strain evidence="2">ATCC 50377</strain>
    </source>
</reference>
<proteinExistence type="predicted"/>
<dbReference type="EMBL" id="AUWU02000008">
    <property type="protein sequence ID" value="KAH0570072.1"/>
    <property type="molecule type" value="Genomic_DNA"/>
</dbReference>
<gene>
    <name evidence="1" type="ORF">SS50377_17923</name>
    <name evidence="2" type="ORF">SS50377_28047</name>
    <name evidence="3" type="ORF">SS50377_28050</name>
</gene>
<dbReference type="VEuPathDB" id="GiardiaDB:SS50377_28050"/>
<evidence type="ECO:0008006" key="5">
    <source>
        <dbReference type="Google" id="ProtNLM"/>
    </source>
</evidence>
<dbReference type="Proteomes" id="UP000018208">
    <property type="component" value="Unassembled WGS sequence"/>
</dbReference>
<protein>
    <recommendedName>
        <fullName evidence="5">Ankyrin repeat-containing protein</fullName>
    </recommendedName>
</protein>
<dbReference type="VEuPathDB" id="GiardiaDB:SS50377_28047"/>
<name>V6LPF5_9EUKA</name>
<dbReference type="AlphaFoldDB" id="V6LPF5"/>
<keyword evidence="4" id="KW-1185">Reference proteome</keyword>
<reference evidence="1 2" key="1">
    <citation type="journal article" date="2014" name="PLoS Genet.">
        <title>The Genome of Spironucleus salmonicida Highlights a Fish Pathogen Adapted to Fluctuating Environments.</title>
        <authorList>
            <person name="Xu F."/>
            <person name="Jerlstrom-Hultqvist J."/>
            <person name="Einarsson E."/>
            <person name="Astvaldsson A."/>
            <person name="Svard S.G."/>
            <person name="Andersson J.O."/>
        </authorList>
    </citation>
    <scope>NUCLEOTIDE SEQUENCE</scope>
    <source>
        <strain evidence="2">ATCC 50377</strain>
    </source>
</reference>
<evidence type="ECO:0000313" key="2">
    <source>
        <dbReference type="EMBL" id="KAH0570072.1"/>
    </source>
</evidence>
<dbReference type="EMBL" id="KI546159">
    <property type="protein sequence ID" value="EST42604.1"/>
    <property type="molecule type" value="Genomic_DNA"/>
</dbReference>
<accession>V6LPF5</accession>
<evidence type="ECO:0000313" key="3">
    <source>
        <dbReference type="EMBL" id="KAH0570075.1"/>
    </source>
</evidence>
<evidence type="ECO:0000313" key="1">
    <source>
        <dbReference type="EMBL" id="EST42604.1"/>
    </source>
</evidence>
<sequence>MGASAADWFNAASEGDVSQLRRLRSFGLADMLEDAPMRGFAAVHYAALFRRAAALEFLAAHEGARLTSCHAKLRIREGRQVVFPPGMSYQHVLAATGQLDVLQRRLDLDGVVPGAFPLLSVLAVVGNAPFIRRNLPALLDDVCCAPGLCTNPAVIAVVLGDRKLVHTLLEQPHAAAAWMRADAQQRLGDHSRTFEFHQLRPLFRGFLEFDNAKQALCSSPRAAASIPAMRSFCLAAQ</sequence>
<evidence type="ECO:0000313" key="4">
    <source>
        <dbReference type="Proteomes" id="UP000018208"/>
    </source>
</evidence>
<dbReference type="EMBL" id="AUWU02000008">
    <property type="protein sequence ID" value="KAH0570075.1"/>
    <property type="molecule type" value="Genomic_DNA"/>
</dbReference>